<evidence type="ECO:0000256" key="2">
    <source>
        <dbReference type="ARBA" id="ARBA00023125"/>
    </source>
</evidence>
<evidence type="ECO:0000313" key="9">
    <source>
        <dbReference type="EMBL" id="CAF0999329.1"/>
    </source>
</evidence>
<dbReference type="Proteomes" id="UP000663854">
    <property type="component" value="Unassembled WGS sequence"/>
</dbReference>
<feature type="compositionally biased region" description="Low complexity" evidence="6">
    <location>
        <begin position="298"/>
        <end position="311"/>
    </location>
</feature>
<organism evidence="9 10">
    <name type="scientific">Rotaria sordida</name>
    <dbReference type="NCBI Taxonomy" id="392033"/>
    <lineage>
        <taxon>Eukaryota</taxon>
        <taxon>Metazoa</taxon>
        <taxon>Spiralia</taxon>
        <taxon>Gnathifera</taxon>
        <taxon>Rotifera</taxon>
        <taxon>Eurotatoria</taxon>
        <taxon>Bdelloidea</taxon>
        <taxon>Philodinida</taxon>
        <taxon>Philodinidae</taxon>
        <taxon>Rotaria</taxon>
    </lineage>
</organism>
<dbReference type="GO" id="GO:0030182">
    <property type="term" value="P:neuron differentiation"/>
    <property type="evidence" value="ECO:0007669"/>
    <property type="project" value="TreeGrafter"/>
</dbReference>
<evidence type="ECO:0000256" key="1">
    <source>
        <dbReference type="ARBA" id="ARBA00023015"/>
    </source>
</evidence>
<dbReference type="GO" id="GO:0007420">
    <property type="term" value="P:brain development"/>
    <property type="evidence" value="ECO:0007669"/>
    <property type="project" value="TreeGrafter"/>
</dbReference>
<feature type="region of interest" description="Disordered" evidence="6">
    <location>
        <begin position="276"/>
        <end position="356"/>
    </location>
</feature>
<gene>
    <name evidence="9" type="ORF">JXQ802_LOCUS14089</name>
    <name evidence="8" type="ORF">PYM288_LOCUS12182</name>
</gene>
<dbReference type="InterPro" id="IPR009071">
    <property type="entry name" value="HMG_box_dom"/>
</dbReference>
<dbReference type="GO" id="GO:0001228">
    <property type="term" value="F:DNA-binding transcription activator activity, RNA polymerase II-specific"/>
    <property type="evidence" value="ECO:0007669"/>
    <property type="project" value="TreeGrafter"/>
</dbReference>
<dbReference type="PROSITE" id="PS50118">
    <property type="entry name" value="HMG_BOX_2"/>
    <property type="match status" value="1"/>
</dbReference>
<evidence type="ECO:0000256" key="3">
    <source>
        <dbReference type="ARBA" id="ARBA00023163"/>
    </source>
</evidence>
<name>A0A814GP60_9BILA</name>
<dbReference type="GO" id="GO:0005634">
    <property type="term" value="C:nucleus"/>
    <property type="evidence" value="ECO:0007669"/>
    <property type="project" value="UniProtKB-UniRule"/>
</dbReference>
<feature type="compositionally biased region" description="Low complexity" evidence="6">
    <location>
        <begin position="343"/>
        <end position="356"/>
    </location>
</feature>
<protein>
    <recommendedName>
        <fullName evidence="7">HMG box domain-containing protein</fullName>
    </recommendedName>
</protein>
<dbReference type="FunFam" id="1.10.30.10:FF:000003">
    <property type="entry name" value="Putative transcription factor SOX-6"/>
    <property type="match status" value="1"/>
</dbReference>
<evidence type="ECO:0000256" key="6">
    <source>
        <dbReference type="SAM" id="MobiDB-lite"/>
    </source>
</evidence>
<accession>A0A814GP60</accession>
<dbReference type="Pfam" id="PF00505">
    <property type="entry name" value="HMG_box"/>
    <property type="match status" value="1"/>
</dbReference>
<keyword evidence="3" id="KW-0804">Transcription</keyword>
<dbReference type="CDD" id="cd22004">
    <property type="entry name" value="HMG-box_SOX"/>
    <property type="match status" value="1"/>
</dbReference>
<dbReference type="GO" id="GO:0000122">
    <property type="term" value="P:negative regulation of transcription by RNA polymerase II"/>
    <property type="evidence" value="ECO:0007669"/>
    <property type="project" value="TreeGrafter"/>
</dbReference>
<dbReference type="AlphaFoldDB" id="A0A814GP60"/>
<reference evidence="9" key="1">
    <citation type="submission" date="2021-02" db="EMBL/GenBank/DDBJ databases">
        <authorList>
            <person name="Nowell W R."/>
        </authorList>
    </citation>
    <scope>NUCLEOTIDE SEQUENCE</scope>
</reference>
<dbReference type="PANTHER" id="PTHR10270">
    <property type="entry name" value="SOX TRANSCRIPTION FACTOR"/>
    <property type="match status" value="1"/>
</dbReference>
<evidence type="ECO:0000259" key="7">
    <source>
        <dbReference type="PROSITE" id="PS50118"/>
    </source>
</evidence>
<dbReference type="GO" id="GO:0000978">
    <property type="term" value="F:RNA polymerase II cis-regulatory region sequence-specific DNA binding"/>
    <property type="evidence" value="ECO:0007669"/>
    <property type="project" value="TreeGrafter"/>
</dbReference>
<proteinExistence type="predicted"/>
<dbReference type="EMBL" id="CAJNOL010000311">
    <property type="protein sequence ID" value="CAF0999329.1"/>
    <property type="molecule type" value="Genomic_DNA"/>
</dbReference>
<evidence type="ECO:0000313" key="8">
    <source>
        <dbReference type="EMBL" id="CAF0952130.1"/>
    </source>
</evidence>
<dbReference type="SMART" id="SM00398">
    <property type="entry name" value="HMG"/>
    <property type="match status" value="1"/>
</dbReference>
<dbReference type="Proteomes" id="UP000663870">
    <property type="component" value="Unassembled WGS sequence"/>
</dbReference>
<dbReference type="InterPro" id="IPR036910">
    <property type="entry name" value="HMG_box_dom_sf"/>
</dbReference>
<keyword evidence="1" id="KW-0805">Transcription regulation</keyword>
<sequence length="421" mass="46958">MMSTSIDPHNNSNGRSLRIVSTNRLFTKVRTEQPTDSILPSIMDATSLFSDHHHLDVFPKDEPILDETTIITSSSSSPPSFVDFHQNLSTSTSTLSSPTSFSPLQHDHSYGISTNSSSLLSSPDTLTTSDLNIQNSTNTNTNSKSSVIVTWPQINCRALRPDDYHMLLELLSSNTNTDSPPIFFGSALIDPTTPTPYSDATRTQPKKRVRPGHVKRPMNAFMVFSQIERRKMVQLAPHLPNADISKCCGAKWKRMSLRERQPYMEESERLKHLHARQYPTYKYQPRKRCKTNQTTNVASHPPSTTASSSSSSPPPPSNRMTTIPSQISIATKEQPQTPPPSLPQSSSSSSSTSNPNDPISLLVATLFDQKLAMFASNLQQFNIDHLQYHFTPPNTQLYPTPTPMPFDPVAFLAKQQQHRLI</sequence>
<dbReference type="InterPro" id="IPR050140">
    <property type="entry name" value="SRY-related_HMG-box_TF-like"/>
</dbReference>
<feature type="compositionally biased region" description="Polar residues" evidence="6">
    <location>
        <begin position="318"/>
        <end position="334"/>
    </location>
</feature>
<evidence type="ECO:0000256" key="5">
    <source>
        <dbReference type="PROSITE-ProRule" id="PRU00267"/>
    </source>
</evidence>
<dbReference type="EMBL" id="CAJNOH010000221">
    <property type="protein sequence ID" value="CAF0952130.1"/>
    <property type="molecule type" value="Genomic_DNA"/>
</dbReference>
<dbReference type="PANTHER" id="PTHR10270:SF323">
    <property type="entry name" value="TRANSCRIPTION FACTOR SOX-14-RELATED"/>
    <property type="match status" value="1"/>
</dbReference>
<feature type="domain" description="HMG box" evidence="7">
    <location>
        <begin position="214"/>
        <end position="282"/>
    </location>
</feature>
<keyword evidence="10" id="KW-1185">Reference proteome</keyword>
<evidence type="ECO:0000313" key="10">
    <source>
        <dbReference type="Proteomes" id="UP000663870"/>
    </source>
</evidence>
<dbReference type="SUPFAM" id="SSF47095">
    <property type="entry name" value="HMG-box"/>
    <property type="match status" value="1"/>
</dbReference>
<feature type="DNA-binding region" description="HMG box" evidence="5">
    <location>
        <begin position="214"/>
        <end position="282"/>
    </location>
</feature>
<comment type="caution">
    <text evidence="9">The sequence shown here is derived from an EMBL/GenBank/DDBJ whole genome shotgun (WGS) entry which is preliminary data.</text>
</comment>
<dbReference type="Gene3D" id="1.10.30.10">
    <property type="entry name" value="High mobility group box domain"/>
    <property type="match status" value="1"/>
</dbReference>
<evidence type="ECO:0000256" key="4">
    <source>
        <dbReference type="ARBA" id="ARBA00023242"/>
    </source>
</evidence>
<keyword evidence="4 5" id="KW-0539">Nucleus</keyword>
<keyword evidence="2 5" id="KW-0238">DNA-binding</keyword>